<dbReference type="AlphaFoldDB" id="A0A3G9CVV0"/>
<dbReference type="GO" id="GO:0016301">
    <property type="term" value="F:kinase activity"/>
    <property type="evidence" value="ECO:0007669"/>
    <property type="project" value="UniProtKB-KW"/>
</dbReference>
<name>A0A3G9CVV0_METTE</name>
<reference evidence="1 2" key="1">
    <citation type="submission" date="2016-09" db="EMBL/GenBank/DDBJ databases">
        <title>Complete Genome Sequence of Methanosarcina thermophila MT-1.</title>
        <authorList>
            <person name="Kouzuma A."/>
        </authorList>
    </citation>
    <scope>NUCLEOTIDE SEQUENCE [LARGE SCALE GENOMIC DNA]</scope>
    <source>
        <strain evidence="1 2">MT-1</strain>
    </source>
</reference>
<evidence type="ECO:0000313" key="1">
    <source>
        <dbReference type="EMBL" id="BAW29964.1"/>
    </source>
</evidence>
<protein>
    <submittedName>
        <fullName evidence="1">Acetylglutamate kinase</fullName>
    </submittedName>
</protein>
<sequence length="60" mass="6769">MQQHAALFASLKRANLEEKYQFIDGTIIFRSLRLTANKLDNISLGFLGILCSLQCVILDL</sequence>
<dbReference type="EMBL" id="AP017646">
    <property type="protein sequence ID" value="BAW29964.1"/>
    <property type="molecule type" value="Genomic_DNA"/>
</dbReference>
<gene>
    <name evidence="1" type="ORF">MESMT1_2034</name>
</gene>
<evidence type="ECO:0000313" key="2">
    <source>
        <dbReference type="Proteomes" id="UP000265557"/>
    </source>
</evidence>
<proteinExistence type="predicted"/>
<dbReference type="Proteomes" id="UP000265557">
    <property type="component" value="Chromosome"/>
</dbReference>
<accession>A0A3G9CVV0</accession>
<keyword evidence="1" id="KW-0418">Kinase</keyword>
<organism evidence="1 2">
    <name type="scientific">Methanosarcina thermophila</name>
    <dbReference type="NCBI Taxonomy" id="2210"/>
    <lineage>
        <taxon>Archaea</taxon>
        <taxon>Methanobacteriati</taxon>
        <taxon>Methanobacteriota</taxon>
        <taxon>Stenosarchaea group</taxon>
        <taxon>Methanomicrobia</taxon>
        <taxon>Methanosarcinales</taxon>
        <taxon>Methanosarcinaceae</taxon>
        <taxon>Methanosarcina</taxon>
    </lineage>
</organism>
<keyword evidence="1" id="KW-0808">Transferase</keyword>